<feature type="signal peptide" evidence="1">
    <location>
        <begin position="1"/>
        <end position="19"/>
    </location>
</feature>
<name>A0A1M6BSN0_9FLAO</name>
<feature type="domain" description="TonB C-terminal" evidence="2">
    <location>
        <begin position="59"/>
        <end position="125"/>
    </location>
</feature>
<evidence type="ECO:0000313" key="3">
    <source>
        <dbReference type="EMBL" id="SHI51721.1"/>
    </source>
</evidence>
<keyword evidence="1" id="KW-0732">Signal</keyword>
<dbReference type="InterPro" id="IPR037682">
    <property type="entry name" value="TonB_C"/>
</dbReference>
<evidence type="ECO:0000256" key="1">
    <source>
        <dbReference type="SAM" id="SignalP"/>
    </source>
</evidence>
<organism evidence="3 4">
    <name type="scientific">Flavobacterium terrae</name>
    <dbReference type="NCBI Taxonomy" id="415425"/>
    <lineage>
        <taxon>Bacteria</taxon>
        <taxon>Pseudomonadati</taxon>
        <taxon>Bacteroidota</taxon>
        <taxon>Flavobacteriia</taxon>
        <taxon>Flavobacteriales</taxon>
        <taxon>Flavobacteriaceae</taxon>
        <taxon>Flavobacterium</taxon>
    </lineage>
</organism>
<dbReference type="SUPFAM" id="SSF74653">
    <property type="entry name" value="TolA/TonB C-terminal domain"/>
    <property type="match status" value="1"/>
</dbReference>
<dbReference type="Pfam" id="PF03544">
    <property type="entry name" value="TonB_C"/>
    <property type="match status" value="1"/>
</dbReference>
<dbReference type="Gene3D" id="3.30.1150.10">
    <property type="match status" value="1"/>
</dbReference>
<feature type="chain" id="PRO_5012183778" evidence="1">
    <location>
        <begin position="20"/>
        <end position="128"/>
    </location>
</feature>
<accession>A0A1M6BSN0</accession>
<dbReference type="STRING" id="415425.SAMN05444363_0919"/>
<evidence type="ECO:0000313" key="4">
    <source>
        <dbReference type="Proteomes" id="UP000184488"/>
    </source>
</evidence>
<dbReference type="GO" id="GO:0055085">
    <property type="term" value="P:transmembrane transport"/>
    <property type="evidence" value="ECO:0007669"/>
    <property type="project" value="InterPro"/>
</dbReference>
<dbReference type="Proteomes" id="UP000184488">
    <property type="component" value="Unassembled WGS sequence"/>
</dbReference>
<protein>
    <submittedName>
        <fullName evidence="3">TonB protein C-terminal</fullName>
    </submittedName>
</protein>
<sequence length="128" mass="14505">MKNIVLLFLLALNSFSAIGQIQGEDEVYLNGDLIQPKFNGGGIELFSNYIYSKIDKTKIKQAGRVVFTFDIITTGEIKNIRIVEFKDMDFAAEVIKVLKEAPIWQPAMRGGKPVSINLKFPVEFKYKE</sequence>
<evidence type="ECO:0000259" key="2">
    <source>
        <dbReference type="Pfam" id="PF03544"/>
    </source>
</evidence>
<gene>
    <name evidence="3" type="ORF">SAMN05444363_0919</name>
</gene>
<dbReference type="AlphaFoldDB" id="A0A1M6BSN0"/>
<dbReference type="EMBL" id="FQZI01000001">
    <property type="protein sequence ID" value="SHI51721.1"/>
    <property type="molecule type" value="Genomic_DNA"/>
</dbReference>
<keyword evidence="4" id="KW-1185">Reference proteome</keyword>
<dbReference type="OrthoDB" id="1522859at2"/>
<dbReference type="RefSeq" id="WP_073308966.1">
    <property type="nucleotide sequence ID" value="NZ_FQZI01000001.1"/>
</dbReference>
<reference evidence="4" key="1">
    <citation type="submission" date="2016-11" db="EMBL/GenBank/DDBJ databases">
        <authorList>
            <person name="Varghese N."/>
            <person name="Submissions S."/>
        </authorList>
    </citation>
    <scope>NUCLEOTIDE SEQUENCE [LARGE SCALE GENOMIC DNA]</scope>
    <source>
        <strain evidence="4">DSM 18829</strain>
    </source>
</reference>
<proteinExistence type="predicted"/>